<organism evidence="1 2">
    <name type="scientific">Brucella intermedia M86</name>
    <dbReference type="NCBI Taxonomy" id="1234597"/>
    <lineage>
        <taxon>Bacteria</taxon>
        <taxon>Pseudomonadati</taxon>
        <taxon>Pseudomonadota</taxon>
        <taxon>Alphaproteobacteria</taxon>
        <taxon>Hyphomicrobiales</taxon>
        <taxon>Brucellaceae</taxon>
        <taxon>Brucella/Ochrobactrum group</taxon>
        <taxon>Brucella</taxon>
    </lineage>
</organism>
<evidence type="ECO:0000313" key="2">
    <source>
        <dbReference type="Proteomes" id="UP000011971"/>
    </source>
</evidence>
<dbReference type="AlphaFoldDB" id="M5JP21"/>
<dbReference type="EMBL" id="AOGE01000029">
    <property type="protein sequence ID" value="ELT48997.1"/>
    <property type="molecule type" value="Genomic_DNA"/>
</dbReference>
<dbReference type="PATRIC" id="fig|1234597.4.peg.2380"/>
<reference evidence="1 2" key="1">
    <citation type="journal article" date="2013" name="Gut Pathog.">
        <title>Draft genome of Ochrobactrum intermedium strain M86 isolated from non-ulcer dyspeptic individual from India.</title>
        <authorList>
            <person name="Kulkarni G."/>
            <person name="Dhotre D."/>
            <person name="Dharne M."/>
            <person name="Shetty S."/>
            <person name="Chowdhury S."/>
            <person name="Misra V."/>
            <person name="Misra S."/>
            <person name="Patole M."/>
            <person name="Shouche Y."/>
        </authorList>
    </citation>
    <scope>NUCLEOTIDE SEQUENCE [LARGE SCALE GENOMIC DNA]</scope>
    <source>
        <strain evidence="1 2">M86</strain>
    </source>
</reference>
<accession>M5JP21</accession>
<dbReference type="Proteomes" id="UP000011971">
    <property type="component" value="Unassembled WGS sequence"/>
</dbReference>
<dbReference type="Pfam" id="PF10098">
    <property type="entry name" value="DUF2336"/>
    <property type="match status" value="1"/>
</dbReference>
<dbReference type="STRING" id="94625.A7J42_02960"/>
<protein>
    <recommendedName>
        <fullName evidence="3">DUF2336 domain-containing protein</fullName>
    </recommendedName>
</protein>
<gene>
    <name evidence="1" type="ORF">D584_11522</name>
</gene>
<comment type="caution">
    <text evidence="1">The sequence shown here is derived from an EMBL/GenBank/DDBJ whole genome shotgun (WGS) entry which is preliminary data.</text>
</comment>
<evidence type="ECO:0000313" key="1">
    <source>
        <dbReference type="EMBL" id="ELT48997.1"/>
    </source>
</evidence>
<sequence length="389" mass="42085">MYIEKDALVGRCEPVSARVVRAAHLARQCVDQHQPDQVRAQAEAALTLLLDDPSPKVRMAMADVLSTSVHSPLHIVTALVADQPEVAGYILARSTLLNDADLIDRVAYGAPTMQVLIAARPHVSFAVSAAIAELGSNDAVAEMLFNSCARIASISFRRMSERCGHDAVVREALLSHPHLPAECRHLLAVKVGEVLQALPLVKMLLGERRADKIVGDATVRASMHLAETCSQEELPALVEHLRLRGEITTSFVIRAVAGGRIDFFASLLAALSDLDDARICAIISRGRPAALAALLRSAGLSDATHAPLIVAIEAWRAVAAGRKRLGTAEISALCARPHVPADMLRPMTIWLHFCALFIWNSCVNPCGTGCRLFPPDQVFCRKGRMRLRP</sequence>
<name>M5JP21_9HYPH</name>
<proteinExistence type="predicted"/>
<evidence type="ECO:0008006" key="3">
    <source>
        <dbReference type="Google" id="ProtNLM"/>
    </source>
</evidence>
<dbReference type="InterPro" id="IPR019285">
    <property type="entry name" value="DUF2336"/>
</dbReference>